<sequence>MQSDSISTDPGQIKELPKKKPRSFSPYLKRSKDKESKIPVFITKPTKIQRIRCHRNYNAIVKNVVSPSEIWIQVLNNISDKLILPTSNAPMLETELIENKYVMTPIDEETLVRGRIIAAQDGRALIRLIDHGIAVWRDDNTVFKMPQPLYSFPWQSRVVMLHGIKPKNQNEWTAEETEAIKRVFAEFDYVYVKPILSQFLHVNEDREAFSVSMIGLNGSLQQSIFDVNGSRILPEAYGIDITELYNFFAFSTLQYLIDARDQEYYDYPYKFEDAYLETYQPFNIIPNPNNTYKEESIGFNKAHGC</sequence>
<evidence type="ECO:0000313" key="2">
    <source>
        <dbReference type="WBParaSite" id="PS1159_v2.g1365.t1"/>
    </source>
</evidence>
<evidence type="ECO:0000313" key="1">
    <source>
        <dbReference type="Proteomes" id="UP000887580"/>
    </source>
</evidence>
<name>A0AC35F4C8_9BILA</name>
<dbReference type="Proteomes" id="UP000887580">
    <property type="component" value="Unplaced"/>
</dbReference>
<protein>
    <submittedName>
        <fullName evidence="2">Tudor domain-containing protein</fullName>
    </submittedName>
</protein>
<proteinExistence type="predicted"/>
<reference evidence="2" key="1">
    <citation type="submission" date="2022-11" db="UniProtKB">
        <authorList>
            <consortium name="WormBaseParasite"/>
        </authorList>
    </citation>
    <scope>IDENTIFICATION</scope>
</reference>
<accession>A0AC35F4C8</accession>
<organism evidence="1 2">
    <name type="scientific">Panagrolaimus sp. PS1159</name>
    <dbReference type="NCBI Taxonomy" id="55785"/>
    <lineage>
        <taxon>Eukaryota</taxon>
        <taxon>Metazoa</taxon>
        <taxon>Ecdysozoa</taxon>
        <taxon>Nematoda</taxon>
        <taxon>Chromadorea</taxon>
        <taxon>Rhabditida</taxon>
        <taxon>Tylenchina</taxon>
        <taxon>Panagrolaimomorpha</taxon>
        <taxon>Panagrolaimoidea</taxon>
        <taxon>Panagrolaimidae</taxon>
        <taxon>Panagrolaimus</taxon>
    </lineage>
</organism>
<dbReference type="WBParaSite" id="PS1159_v2.g1365.t1">
    <property type="protein sequence ID" value="PS1159_v2.g1365.t1"/>
    <property type="gene ID" value="PS1159_v2.g1365"/>
</dbReference>